<feature type="non-terminal residue" evidence="1">
    <location>
        <position position="1"/>
    </location>
</feature>
<gene>
    <name evidence="1" type="ORF">CALCODRAFT_544708</name>
</gene>
<accession>A0A165F3J2</accession>
<protein>
    <submittedName>
        <fullName evidence="1">Uncharacterized protein</fullName>
    </submittedName>
</protein>
<organism evidence="1 2">
    <name type="scientific">Calocera cornea HHB12733</name>
    <dbReference type="NCBI Taxonomy" id="1353952"/>
    <lineage>
        <taxon>Eukaryota</taxon>
        <taxon>Fungi</taxon>
        <taxon>Dikarya</taxon>
        <taxon>Basidiomycota</taxon>
        <taxon>Agaricomycotina</taxon>
        <taxon>Dacrymycetes</taxon>
        <taxon>Dacrymycetales</taxon>
        <taxon>Dacrymycetaceae</taxon>
        <taxon>Calocera</taxon>
    </lineage>
</organism>
<sequence>MDRLAKRMRGKMDEGKEIHQEMSCQFFREHRRRMKAKGNCYDPSKPTPGFVYNTLDCPYGIKVWFYVRYNEATLRRLATDPQGVADGLLLEDKVRRQRLGDWYYIVLRPARVSQPASSSTWVTSLAWSGACWRNAQSGSYILTNAEQEAWYAVFVGFAAHILDRATLATKMTVEDVEALRRMVCNPTAYAPAQEEDNLHRLSLWLIAHNATSNLPLLEVRDKSIRIWRDNGGKGVLPANHNTFVAQVAKGKKNLERILEQKGKVPEIIKLEHY</sequence>
<reference evidence="1 2" key="1">
    <citation type="journal article" date="2016" name="Mol. Biol. Evol.">
        <title>Comparative Genomics of Early-Diverging Mushroom-Forming Fungi Provides Insights into the Origins of Lignocellulose Decay Capabilities.</title>
        <authorList>
            <person name="Nagy L.G."/>
            <person name="Riley R."/>
            <person name="Tritt A."/>
            <person name="Adam C."/>
            <person name="Daum C."/>
            <person name="Floudas D."/>
            <person name="Sun H."/>
            <person name="Yadav J.S."/>
            <person name="Pangilinan J."/>
            <person name="Larsson K.H."/>
            <person name="Matsuura K."/>
            <person name="Barry K."/>
            <person name="Labutti K."/>
            <person name="Kuo R."/>
            <person name="Ohm R.A."/>
            <person name="Bhattacharya S.S."/>
            <person name="Shirouzu T."/>
            <person name="Yoshinaga Y."/>
            <person name="Martin F.M."/>
            <person name="Grigoriev I.V."/>
            <person name="Hibbett D.S."/>
        </authorList>
    </citation>
    <scope>NUCLEOTIDE SEQUENCE [LARGE SCALE GENOMIC DNA]</scope>
    <source>
        <strain evidence="1 2">HHB12733</strain>
    </source>
</reference>
<name>A0A165F3J2_9BASI</name>
<dbReference type="InParanoid" id="A0A165F3J2"/>
<dbReference type="EMBL" id="KV423983">
    <property type="protein sequence ID" value="KZT56111.1"/>
    <property type="molecule type" value="Genomic_DNA"/>
</dbReference>
<proteinExistence type="predicted"/>
<evidence type="ECO:0000313" key="1">
    <source>
        <dbReference type="EMBL" id="KZT56111.1"/>
    </source>
</evidence>
<evidence type="ECO:0000313" key="2">
    <source>
        <dbReference type="Proteomes" id="UP000076842"/>
    </source>
</evidence>
<dbReference type="Proteomes" id="UP000076842">
    <property type="component" value="Unassembled WGS sequence"/>
</dbReference>
<keyword evidence="2" id="KW-1185">Reference proteome</keyword>
<dbReference type="AlphaFoldDB" id="A0A165F3J2"/>